<evidence type="ECO:0000256" key="7">
    <source>
        <dbReference type="SAM" id="Phobius"/>
    </source>
</evidence>
<keyword evidence="6 7" id="KW-0472">Membrane</keyword>
<evidence type="ECO:0000313" key="8">
    <source>
        <dbReference type="EMBL" id="USC48604.1"/>
    </source>
</evidence>
<evidence type="ECO:0000313" key="9">
    <source>
        <dbReference type="Proteomes" id="UP001056079"/>
    </source>
</evidence>
<feature type="transmembrane region" description="Helical" evidence="7">
    <location>
        <begin position="244"/>
        <end position="269"/>
    </location>
</feature>
<dbReference type="EMBL" id="CP098609">
    <property type="protein sequence ID" value="USC48604.1"/>
    <property type="molecule type" value="Genomic_DNA"/>
</dbReference>
<dbReference type="SUPFAM" id="SSF103473">
    <property type="entry name" value="MFS general substrate transporter"/>
    <property type="match status" value="1"/>
</dbReference>
<accession>A0ABY4UWE0</accession>
<feature type="transmembrane region" description="Helical" evidence="7">
    <location>
        <begin position="406"/>
        <end position="427"/>
    </location>
</feature>
<dbReference type="PANTHER" id="PTHR23517">
    <property type="entry name" value="RESISTANCE PROTEIN MDTM, PUTATIVE-RELATED-RELATED"/>
    <property type="match status" value="1"/>
</dbReference>
<organism evidence="8 9">
    <name type="scientific">Streptomyces filamentosus</name>
    <name type="common">Streptomyces roseosporus</name>
    <dbReference type="NCBI Taxonomy" id="67294"/>
    <lineage>
        <taxon>Bacteria</taxon>
        <taxon>Bacillati</taxon>
        <taxon>Actinomycetota</taxon>
        <taxon>Actinomycetes</taxon>
        <taxon>Kitasatosporales</taxon>
        <taxon>Streptomycetaceae</taxon>
        <taxon>Streptomyces</taxon>
    </lineage>
</organism>
<feature type="transmembrane region" description="Helical" evidence="7">
    <location>
        <begin position="318"/>
        <end position="351"/>
    </location>
</feature>
<evidence type="ECO:0000256" key="6">
    <source>
        <dbReference type="ARBA" id="ARBA00023136"/>
    </source>
</evidence>
<dbReference type="Pfam" id="PF07690">
    <property type="entry name" value="MFS_1"/>
    <property type="match status" value="1"/>
</dbReference>
<dbReference type="Proteomes" id="UP001056079">
    <property type="component" value="Chromosome"/>
</dbReference>
<dbReference type="PANTHER" id="PTHR23517:SF2">
    <property type="entry name" value="MULTIDRUG RESISTANCE PROTEIN MDTH"/>
    <property type="match status" value="1"/>
</dbReference>
<feature type="transmembrane region" description="Helical" evidence="7">
    <location>
        <begin position="71"/>
        <end position="89"/>
    </location>
</feature>
<evidence type="ECO:0000256" key="3">
    <source>
        <dbReference type="ARBA" id="ARBA00022475"/>
    </source>
</evidence>
<dbReference type="Gene3D" id="1.20.1250.20">
    <property type="entry name" value="MFS general substrate transporter like domains"/>
    <property type="match status" value="1"/>
</dbReference>
<keyword evidence="4 7" id="KW-0812">Transmembrane</keyword>
<gene>
    <name evidence="8" type="ORF">K7395_18645</name>
</gene>
<dbReference type="InterPro" id="IPR050171">
    <property type="entry name" value="MFS_Transporters"/>
</dbReference>
<comment type="subcellular location">
    <subcellularLocation>
        <location evidence="1">Cell membrane</location>
        <topology evidence="1">Multi-pass membrane protein</topology>
    </subcellularLocation>
</comment>
<evidence type="ECO:0000256" key="4">
    <source>
        <dbReference type="ARBA" id="ARBA00022692"/>
    </source>
</evidence>
<name>A0ABY4UWE0_STRFL</name>
<feature type="transmembrane region" description="Helical" evidence="7">
    <location>
        <begin position="101"/>
        <end position="119"/>
    </location>
</feature>
<proteinExistence type="predicted"/>
<evidence type="ECO:0000256" key="1">
    <source>
        <dbReference type="ARBA" id="ARBA00004651"/>
    </source>
</evidence>
<keyword evidence="9" id="KW-1185">Reference proteome</keyword>
<keyword evidence="5 7" id="KW-1133">Transmembrane helix</keyword>
<reference evidence="8" key="1">
    <citation type="submission" date="2021-08" db="EMBL/GenBank/DDBJ databases">
        <title>DNA methylation of m4C regulates biosynthesis of daptomycin in Streptomyces roseosporus L30.</title>
        <authorList>
            <person name="Fang J.-L."/>
        </authorList>
    </citation>
    <scope>NUCLEOTIDE SEQUENCE</scope>
    <source>
        <strain evidence="8">L30</strain>
    </source>
</reference>
<dbReference type="InterPro" id="IPR011701">
    <property type="entry name" value="MFS"/>
</dbReference>
<feature type="transmembrane region" description="Helical" evidence="7">
    <location>
        <begin position="46"/>
        <end position="65"/>
    </location>
</feature>
<dbReference type="RefSeq" id="WP_006125808.1">
    <property type="nucleotide sequence ID" value="NZ_CP098609.1"/>
</dbReference>
<evidence type="ECO:0000256" key="2">
    <source>
        <dbReference type="ARBA" id="ARBA00022448"/>
    </source>
</evidence>
<dbReference type="InterPro" id="IPR036259">
    <property type="entry name" value="MFS_trans_sf"/>
</dbReference>
<sequence length="443" mass="46003">MTAPNCAPDRASGRGPLRRAVAGTVGGLLPPAGPSRRVALCQLGDALGYGVNLLALPLFLVQIVQLPPLQVGLAFSVGGLAGVWAGIPVGHIADRRGLRQVLVGMYLFHCAVAASAPFVDSLGTAAVLVCLTSFAFEGSRAVRHAVIARLGGSERATLRAQLRSISNIGIALGSVLAGLAVQLDTWLSYSLALWTKAVMLLIAACLQSTLPRMDPVTAPGTADGPPPQKGGAGGGSVALKDLPYVALSALNAMLHMSGQILTLALPLWIASREVAPGWTSSALLLFNTAVVVLFQVRMTRHIDSSATAGRSWVRAGRALFLSCLLIAVTGAVPTVWAVVLLFLAVAVFTAAEMWHAAGSFELALNLAPAHAQAQYQGVYNLGEGLGGALAPMLLTFLCVTWGTPGWLVLGLWLALCGSLGPAMVGWAERTRSWAGRPQHDDGK</sequence>
<feature type="transmembrane region" description="Helical" evidence="7">
    <location>
        <begin position="162"/>
        <end position="180"/>
    </location>
</feature>
<evidence type="ECO:0000256" key="5">
    <source>
        <dbReference type="ARBA" id="ARBA00022989"/>
    </source>
</evidence>
<protein>
    <submittedName>
        <fullName evidence="8">MFS transporter</fullName>
    </submittedName>
</protein>
<keyword evidence="3" id="KW-1003">Cell membrane</keyword>
<keyword evidence="2" id="KW-0813">Transport</keyword>
<feature type="transmembrane region" description="Helical" evidence="7">
    <location>
        <begin position="275"/>
        <end position="297"/>
    </location>
</feature>